<dbReference type="Proteomes" id="UP000285744">
    <property type="component" value="Unassembled WGS sequence"/>
</dbReference>
<comment type="caution">
    <text evidence="1">The sequence shown here is derived from an EMBL/GenBank/DDBJ whole genome shotgun (WGS) entry which is preliminary data.</text>
</comment>
<sequence length="437" mass="48069">MSRRSLLLAGGGLLLAGCGERERPTIESSTDDSSAKSKLRAVLERRTKALADGDEKAYLADLDPSNKDLIARERMAFANLRQFEFDELKYVYARMGERTQNDGSTLLQPVIRITKLSADAGPGDLAPGESFSYRVADKGGRFVVTDIVPATRAAMDKLGFTGPEATAPWHTDKLHVVKTSGNVWLAADDSVRDLNKFVDATGQEIDFVTKLWGDRPTFPGHVLFFTRDAANFKQWFDFGTADNFNPDVLGVQMAQYGVKKDGQYYENRFAGSRIVVNLGSIESADSSPRDTIRHELVHAISSRARLGGALQAPTWAVEGFARYSETIGKPGRASAVRAVVSNGVRGGKFRNKLPAEDDFYGRDVGYNYCLGATVFQLAERIEGREAATELYATAIDTIDAGGEFLNFPRFDSIAQRIFGMSGPAFRDRWLRFVRNGG</sequence>
<organism evidence="1 2">
    <name type="scientific">Micromonospora globbae</name>
    <dbReference type="NCBI Taxonomy" id="1894969"/>
    <lineage>
        <taxon>Bacteria</taxon>
        <taxon>Bacillati</taxon>
        <taxon>Actinomycetota</taxon>
        <taxon>Actinomycetes</taxon>
        <taxon>Micromonosporales</taxon>
        <taxon>Micromonosporaceae</taxon>
        <taxon>Micromonospora</taxon>
    </lineage>
</organism>
<gene>
    <name evidence="1" type="ORF">D7I43_28425</name>
</gene>
<evidence type="ECO:0008006" key="3">
    <source>
        <dbReference type="Google" id="ProtNLM"/>
    </source>
</evidence>
<accession>A0A420ETR5</accession>
<evidence type="ECO:0000313" key="2">
    <source>
        <dbReference type="Proteomes" id="UP000285744"/>
    </source>
</evidence>
<dbReference type="EMBL" id="RAQQ01000028">
    <property type="protein sequence ID" value="RKF24061.1"/>
    <property type="molecule type" value="Genomic_DNA"/>
</dbReference>
<dbReference type="PROSITE" id="PS51257">
    <property type="entry name" value="PROKAR_LIPOPROTEIN"/>
    <property type="match status" value="1"/>
</dbReference>
<dbReference type="AlphaFoldDB" id="A0A420ETR5"/>
<reference evidence="1 2" key="1">
    <citation type="journal article" date="2018" name="Int. J. Syst. Evol. Microbiol.">
        <title>Micromonospora globbae sp. nov., an endophytic actinomycete isolated from roots of Globba winitii C. H. Wright.</title>
        <authorList>
            <person name="Kuncharoen N."/>
            <person name="Pittayakhajonwut P."/>
            <person name="Tanasupawat S."/>
        </authorList>
    </citation>
    <scope>NUCLEOTIDE SEQUENCE [LARGE SCALE GENOMIC DNA]</scope>
    <source>
        <strain evidence="1 2">WPS1-2</strain>
    </source>
</reference>
<protein>
    <recommendedName>
        <fullName evidence="3">Peptidase MA-like domain-containing protein</fullName>
    </recommendedName>
</protein>
<name>A0A420ETR5_9ACTN</name>
<evidence type="ECO:0000313" key="1">
    <source>
        <dbReference type="EMBL" id="RKF24061.1"/>
    </source>
</evidence>
<proteinExistence type="predicted"/>